<feature type="transmembrane region" description="Helical" evidence="8">
    <location>
        <begin position="364"/>
        <end position="383"/>
    </location>
</feature>
<dbReference type="EMBL" id="WVTB01000050">
    <property type="protein sequence ID" value="KAF3804275.1"/>
    <property type="molecule type" value="Genomic_DNA"/>
</dbReference>
<feature type="transmembrane region" description="Helical" evidence="8">
    <location>
        <begin position="209"/>
        <end position="228"/>
    </location>
</feature>
<evidence type="ECO:0000256" key="3">
    <source>
        <dbReference type="ARBA" id="ARBA00022448"/>
    </source>
</evidence>
<name>A0A8H4FJE6_COLGL</name>
<feature type="transmembrane region" description="Helical" evidence="8">
    <location>
        <begin position="111"/>
        <end position="129"/>
    </location>
</feature>
<dbReference type="Gene3D" id="1.20.1250.20">
    <property type="entry name" value="MFS general substrate transporter like domains"/>
    <property type="match status" value="1"/>
</dbReference>
<feature type="domain" description="Major facilitator superfamily (MFS) profile" evidence="9">
    <location>
        <begin position="42"/>
        <end position="487"/>
    </location>
</feature>
<dbReference type="GO" id="GO:0016020">
    <property type="term" value="C:membrane"/>
    <property type="evidence" value="ECO:0007669"/>
    <property type="project" value="UniProtKB-SubCell"/>
</dbReference>
<evidence type="ECO:0000256" key="5">
    <source>
        <dbReference type="ARBA" id="ARBA00022989"/>
    </source>
</evidence>
<protein>
    <submittedName>
        <fullName evidence="10">Lactose permease</fullName>
    </submittedName>
</protein>
<evidence type="ECO:0000313" key="11">
    <source>
        <dbReference type="Proteomes" id="UP000613401"/>
    </source>
</evidence>
<evidence type="ECO:0000259" key="9">
    <source>
        <dbReference type="PROSITE" id="PS50850"/>
    </source>
</evidence>
<feature type="transmembrane region" description="Helical" evidence="8">
    <location>
        <begin position="168"/>
        <end position="189"/>
    </location>
</feature>
<reference evidence="10" key="2">
    <citation type="submission" date="2020-03" db="EMBL/GenBank/DDBJ databases">
        <authorList>
            <person name="Fu F.-F."/>
            <person name="Chen J."/>
        </authorList>
    </citation>
    <scope>NUCLEOTIDE SEQUENCE</scope>
    <source>
        <strain evidence="10">Lc1</strain>
    </source>
</reference>
<evidence type="ECO:0000313" key="10">
    <source>
        <dbReference type="EMBL" id="KAF3804275.1"/>
    </source>
</evidence>
<organism evidence="10 11">
    <name type="scientific">Colletotrichum gloeosporioides</name>
    <name type="common">Anthracnose fungus</name>
    <name type="synonym">Glomerella cingulata</name>
    <dbReference type="NCBI Taxonomy" id="474922"/>
    <lineage>
        <taxon>Eukaryota</taxon>
        <taxon>Fungi</taxon>
        <taxon>Dikarya</taxon>
        <taxon>Ascomycota</taxon>
        <taxon>Pezizomycotina</taxon>
        <taxon>Sordariomycetes</taxon>
        <taxon>Hypocreomycetidae</taxon>
        <taxon>Glomerellales</taxon>
        <taxon>Glomerellaceae</taxon>
        <taxon>Colletotrichum</taxon>
        <taxon>Colletotrichum gloeosporioides species complex</taxon>
    </lineage>
</organism>
<dbReference type="NCBIfam" id="TIGR00879">
    <property type="entry name" value="SP"/>
    <property type="match status" value="1"/>
</dbReference>
<comment type="subcellular location">
    <subcellularLocation>
        <location evidence="1">Membrane</location>
        <topology evidence="1">Multi-pass membrane protein</topology>
    </subcellularLocation>
</comment>
<proteinExistence type="inferred from homology"/>
<feature type="transmembrane region" description="Helical" evidence="8">
    <location>
        <begin position="403"/>
        <end position="423"/>
    </location>
</feature>
<feature type="transmembrane region" description="Helical" evidence="8">
    <location>
        <begin position="78"/>
        <end position="99"/>
    </location>
</feature>
<evidence type="ECO:0000256" key="4">
    <source>
        <dbReference type="ARBA" id="ARBA00022692"/>
    </source>
</evidence>
<dbReference type="InterPro" id="IPR050360">
    <property type="entry name" value="MFS_Sugar_Transporters"/>
</dbReference>
<dbReference type="Pfam" id="PF00083">
    <property type="entry name" value="Sugar_tr"/>
    <property type="match status" value="1"/>
</dbReference>
<dbReference type="InterPro" id="IPR005829">
    <property type="entry name" value="Sugar_transporter_CS"/>
</dbReference>
<sequence>MFRKSKGVSKKSRGISPELEAVLPKDGLPWYKKSHLRWLNYYCVFLGLLCAANGYDGSMMNGLLALPQWMDFMGQPKGAWLGFINAVQSLSTMLAYPAVAYFANRWGRKKGLFVGYAFLFLGSLLQAFTPNKTGFILGRLFIGQPSGWWGGLAPVLITELAYPTHRGILTAGLTTGFTTVVGLSVARLLLGIKVTYGTRNYDSTWAWRIPSLLQIAVPIVVLPAAILVPESPRFLVSKGRIAEARRILVKLHGDGDEHSLLVDFEMAEIERAIEDDKAAGETSSWMEMFKTPGNRHRAFISITLGLLSQWGGNNLVSYYLADVLKAVGITSITDQTIINGCLQSWNLVMAVSAAVSVDRVGRRFLFLTSVLGMLTSYIILSGLNGGFATTGKASVGLAVVPFLYIYYSFYDIAFTPLIVSYPAEIWPYQLRARGTALTQISAYFGIFFNVFVNPIAFDAMGWKYYLIFVVILVIGTVIIYFFYPETRGHTLEEMAVIFDGDSARVTDTFVSGDDKRAGVTQHHESA</sequence>
<dbReference type="Proteomes" id="UP000613401">
    <property type="component" value="Unassembled WGS sequence"/>
</dbReference>
<evidence type="ECO:0000256" key="1">
    <source>
        <dbReference type="ARBA" id="ARBA00004141"/>
    </source>
</evidence>
<keyword evidence="4 8" id="KW-0812">Transmembrane</keyword>
<feature type="transmembrane region" description="Helical" evidence="8">
    <location>
        <begin position="39"/>
        <end position="58"/>
    </location>
</feature>
<dbReference type="GeneID" id="69007798"/>
<evidence type="ECO:0000256" key="2">
    <source>
        <dbReference type="ARBA" id="ARBA00010992"/>
    </source>
</evidence>
<accession>A0A8H4FJE6</accession>
<dbReference type="InterPro" id="IPR036259">
    <property type="entry name" value="MFS_trans_sf"/>
</dbReference>
<dbReference type="SUPFAM" id="SSF103473">
    <property type="entry name" value="MFS general substrate transporter"/>
    <property type="match status" value="1"/>
</dbReference>
<keyword evidence="6 8" id="KW-0472">Membrane</keyword>
<dbReference type="PANTHER" id="PTHR48022">
    <property type="entry name" value="PLASTIDIC GLUCOSE TRANSPORTER 4"/>
    <property type="match status" value="1"/>
</dbReference>
<keyword evidence="5 8" id="KW-1133">Transmembrane helix</keyword>
<dbReference type="PANTHER" id="PTHR48022:SF3">
    <property type="entry name" value="HEXOSE TRANSPORTER PROTEIN (AFU_ORTHOLOGUE AFUA_8G04480)-RELATED"/>
    <property type="match status" value="1"/>
</dbReference>
<comment type="similarity">
    <text evidence="2 7">Belongs to the major facilitator superfamily. Sugar transporter (TC 2.A.1.1) family.</text>
</comment>
<keyword evidence="3 7" id="KW-0813">Transport</keyword>
<dbReference type="PROSITE" id="PS00216">
    <property type="entry name" value="SUGAR_TRANSPORT_1"/>
    <property type="match status" value="1"/>
</dbReference>
<evidence type="ECO:0000256" key="6">
    <source>
        <dbReference type="ARBA" id="ARBA00023136"/>
    </source>
</evidence>
<evidence type="ECO:0000256" key="7">
    <source>
        <dbReference type="RuleBase" id="RU003346"/>
    </source>
</evidence>
<gene>
    <name evidence="10" type="ORF">GCG54_00000626</name>
</gene>
<feature type="transmembrane region" description="Helical" evidence="8">
    <location>
        <begin position="462"/>
        <end position="483"/>
    </location>
</feature>
<dbReference type="PROSITE" id="PS50850">
    <property type="entry name" value="MFS"/>
    <property type="match status" value="1"/>
</dbReference>
<dbReference type="InterPro" id="IPR005828">
    <property type="entry name" value="MFS_sugar_transport-like"/>
</dbReference>
<feature type="transmembrane region" description="Helical" evidence="8">
    <location>
        <begin position="135"/>
        <end position="156"/>
    </location>
</feature>
<dbReference type="GO" id="GO:0005351">
    <property type="term" value="F:carbohydrate:proton symporter activity"/>
    <property type="evidence" value="ECO:0007669"/>
    <property type="project" value="TreeGrafter"/>
</dbReference>
<reference evidence="10" key="1">
    <citation type="journal article" date="2020" name="Phytopathology">
        <title>Genome sequence and comparative analysis of Colletotrichum gloeosporioides isolated from Liriodendron leaves.</title>
        <authorList>
            <person name="Fu F.F."/>
            <person name="Hao Z."/>
            <person name="Wang P."/>
            <person name="Lu Y."/>
            <person name="Xue L.J."/>
            <person name="Wei G."/>
            <person name="Tian Y."/>
            <person name="Baishi H."/>
            <person name="Xu H."/>
            <person name="Shi J."/>
            <person name="Cheng T."/>
            <person name="Wang G."/>
            <person name="Yi Y."/>
            <person name="Chen J."/>
        </authorList>
    </citation>
    <scope>NUCLEOTIDE SEQUENCE</scope>
    <source>
        <strain evidence="10">Lc1</strain>
    </source>
</reference>
<dbReference type="InterPro" id="IPR003663">
    <property type="entry name" value="Sugar/inositol_transpt"/>
</dbReference>
<dbReference type="InterPro" id="IPR020846">
    <property type="entry name" value="MFS_dom"/>
</dbReference>
<dbReference type="AlphaFoldDB" id="A0A8H4FJE6"/>
<keyword evidence="11" id="KW-1185">Reference proteome</keyword>
<comment type="caution">
    <text evidence="10">The sequence shown here is derived from an EMBL/GenBank/DDBJ whole genome shotgun (WGS) entry which is preliminary data.</text>
</comment>
<dbReference type="FunFam" id="1.20.1250.20:FF:000134">
    <property type="entry name" value="MFS sugar transporter protein"/>
    <property type="match status" value="1"/>
</dbReference>
<feature type="transmembrane region" description="Helical" evidence="8">
    <location>
        <begin position="435"/>
        <end position="456"/>
    </location>
</feature>
<dbReference type="RefSeq" id="XP_045263434.1">
    <property type="nucleotide sequence ID" value="XM_045400761.1"/>
</dbReference>
<evidence type="ECO:0000256" key="8">
    <source>
        <dbReference type="SAM" id="Phobius"/>
    </source>
</evidence>